<name>A0A6A6C9N1_ZASCE</name>
<dbReference type="SUPFAM" id="SSF89372">
    <property type="entry name" value="Fucose-specific lectin"/>
    <property type="match status" value="1"/>
</dbReference>
<keyword evidence="5" id="KW-1185">Reference proteome</keyword>
<proteinExistence type="inferred from homology"/>
<dbReference type="Pfam" id="PF07938">
    <property type="entry name" value="Fungal_lectin"/>
    <property type="match status" value="1"/>
</dbReference>
<accession>A0A6A6C9N1</accession>
<feature type="region of interest" description="Disordered" evidence="2">
    <location>
        <begin position="1"/>
        <end position="108"/>
    </location>
</feature>
<dbReference type="Proteomes" id="UP000799537">
    <property type="component" value="Unassembled WGS sequence"/>
</dbReference>
<evidence type="ECO:0000313" key="5">
    <source>
        <dbReference type="Proteomes" id="UP000799537"/>
    </source>
</evidence>
<protein>
    <recommendedName>
        <fullName evidence="6">Fucose-specific lectin</fullName>
    </recommendedName>
</protein>
<dbReference type="InterPro" id="IPR012475">
    <property type="entry name" value="Fungal_lectin"/>
</dbReference>
<sequence>MESPPPRFSEGSRFSESGTPRFTEHFTASPPYQQYSLRDFDGEDAPIPHYGDTGMPMQHRLSNKDRPLSPNPTEISSPIPESYRPDEEEKEVAIPPLHPDADRQTPTQVVRRRVCGLPLLWLLITIGVIVALAIGLGVGLGADYDSGSSDSSQNQTVNAEYLIGGAIDPAYYSEDGAFNGSGIALASQSFSRQLQEGTQGSLVTYFQHHTGEIRWKQLSPDGDWQGGDVSAVVASDAKNSTPLSAVSYVSQGVSTWHVFYIDQNSTIRQRSNGNGSNVWVDGPINDMDVKVYDADLVGMQACWYGNDYGDSDYTHTPLPNEDPKANQSHEVGMHMWYASDNTTFQQLGWRDGDDTWEQQANFTQKNGHAGVGCYSWGPGTVTYVMMVNEQNAVEVYWKDTNTNITSTEAHPINEWVKSSISIPGVHPSTSLGYTNFFYAQDAETLLFKGYNITWAAENSTIIANDNFTVQGEPGLPGTHLSVSAIPNTSGGNNLVVFYQTNGSDVSEYTRDLVAGQWTSVEIDIPT</sequence>
<dbReference type="AlphaFoldDB" id="A0A6A6C9N1"/>
<keyword evidence="3" id="KW-0812">Transmembrane</keyword>
<evidence type="ECO:0000256" key="2">
    <source>
        <dbReference type="SAM" id="MobiDB-lite"/>
    </source>
</evidence>
<evidence type="ECO:0000256" key="3">
    <source>
        <dbReference type="SAM" id="Phobius"/>
    </source>
</evidence>
<dbReference type="OrthoDB" id="3923199at2759"/>
<organism evidence="4 5">
    <name type="scientific">Zasmidium cellare ATCC 36951</name>
    <dbReference type="NCBI Taxonomy" id="1080233"/>
    <lineage>
        <taxon>Eukaryota</taxon>
        <taxon>Fungi</taxon>
        <taxon>Dikarya</taxon>
        <taxon>Ascomycota</taxon>
        <taxon>Pezizomycotina</taxon>
        <taxon>Dothideomycetes</taxon>
        <taxon>Dothideomycetidae</taxon>
        <taxon>Mycosphaerellales</taxon>
        <taxon>Mycosphaerellaceae</taxon>
        <taxon>Zasmidium</taxon>
    </lineage>
</organism>
<comment type="similarity">
    <text evidence="1">Belongs to the fungal fucose-specific lectin family.</text>
</comment>
<dbReference type="Gene3D" id="2.120.10.70">
    <property type="entry name" value="Fucose-specific lectin"/>
    <property type="match status" value="1"/>
</dbReference>
<dbReference type="RefSeq" id="XP_033663837.1">
    <property type="nucleotide sequence ID" value="XM_033818035.1"/>
</dbReference>
<dbReference type="EMBL" id="ML993611">
    <property type="protein sequence ID" value="KAF2162948.1"/>
    <property type="molecule type" value="Genomic_DNA"/>
</dbReference>
<keyword evidence="3" id="KW-1133">Transmembrane helix</keyword>
<evidence type="ECO:0000313" key="4">
    <source>
        <dbReference type="EMBL" id="KAF2162948.1"/>
    </source>
</evidence>
<evidence type="ECO:0008006" key="6">
    <source>
        <dbReference type="Google" id="ProtNLM"/>
    </source>
</evidence>
<reference evidence="4" key="1">
    <citation type="journal article" date="2020" name="Stud. Mycol.">
        <title>101 Dothideomycetes genomes: a test case for predicting lifestyles and emergence of pathogens.</title>
        <authorList>
            <person name="Haridas S."/>
            <person name="Albert R."/>
            <person name="Binder M."/>
            <person name="Bloem J."/>
            <person name="Labutti K."/>
            <person name="Salamov A."/>
            <person name="Andreopoulos B."/>
            <person name="Baker S."/>
            <person name="Barry K."/>
            <person name="Bills G."/>
            <person name="Bluhm B."/>
            <person name="Cannon C."/>
            <person name="Castanera R."/>
            <person name="Culley D."/>
            <person name="Daum C."/>
            <person name="Ezra D."/>
            <person name="Gonzalez J."/>
            <person name="Henrissat B."/>
            <person name="Kuo A."/>
            <person name="Liang C."/>
            <person name="Lipzen A."/>
            <person name="Lutzoni F."/>
            <person name="Magnuson J."/>
            <person name="Mondo S."/>
            <person name="Nolan M."/>
            <person name="Ohm R."/>
            <person name="Pangilinan J."/>
            <person name="Park H.-J."/>
            <person name="Ramirez L."/>
            <person name="Alfaro M."/>
            <person name="Sun H."/>
            <person name="Tritt A."/>
            <person name="Yoshinaga Y."/>
            <person name="Zwiers L.-H."/>
            <person name="Turgeon B."/>
            <person name="Goodwin S."/>
            <person name="Spatafora J."/>
            <person name="Crous P."/>
            <person name="Grigoriev I."/>
        </authorList>
    </citation>
    <scope>NUCLEOTIDE SEQUENCE</scope>
    <source>
        <strain evidence="4">ATCC 36951</strain>
    </source>
</reference>
<gene>
    <name evidence="4" type="ORF">M409DRAFT_68896</name>
</gene>
<keyword evidence="3" id="KW-0472">Membrane</keyword>
<evidence type="ECO:0000256" key="1">
    <source>
        <dbReference type="ARBA" id="ARBA00009042"/>
    </source>
</evidence>
<dbReference type="GeneID" id="54571307"/>
<feature type="transmembrane region" description="Helical" evidence="3">
    <location>
        <begin position="119"/>
        <end position="142"/>
    </location>
</feature>